<reference evidence="4 5" key="1">
    <citation type="submission" date="2020-07" db="EMBL/GenBank/DDBJ databases">
        <title>Sequencing the genomes of 1000 actinobacteria strains.</title>
        <authorList>
            <person name="Klenk H.-P."/>
        </authorList>
    </citation>
    <scope>NUCLEOTIDE SEQUENCE [LARGE SCALE GENOMIC DNA]</scope>
    <source>
        <strain evidence="4 5">DSM 27576</strain>
    </source>
</reference>
<dbReference type="EMBL" id="JACGWY010000001">
    <property type="protein sequence ID" value="MBA8815080.1"/>
    <property type="molecule type" value="Genomic_DNA"/>
</dbReference>
<evidence type="ECO:0000313" key="4">
    <source>
        <dbReference type="EMBL" id="MBA8815080.1"/>
    </source>
</evidence>
<feature type="transmembrane region" description="Helical" evidence="2">
    <location>
        <begin position="117"/>
        <end position="141"/>
    </location>
</feature>
<feature type="domain" description="Peptidase S11 D-alanyl-D-alanine carboxypeptidase A N-terminal" evidence="3">
    <location>
        <begin position="185"/>
        <end position="372"/>
    </location>
</feature>
<accession>A0A7W3JLM1</accession>
<name>A0A7W3JLM1_9MICO</name>
<dbReference type="GO" id="GO:0006508">
    <property type="term" value="P:proteolysis"/>
    <property type="evidence" value="ECO:0007669"/>
    <property type="project" value="InterPro"/>
</dbReference>
<evidence type="ECO:0000256" key="1">
    <source>
        <dbReference type="SAM" id="MobiDB-lite"/>
    </source>
</evidence>
<feature type="compositionally biased region" description="Low complexity" evidence="1">
    <location>
        <begin position="37"/>
        <end position="50"/>
    </location>
</feature>
<keyword evidence="5" id="KW-1185">Reference proteome</keyword>
<dbReference type="Gene3D" id="3.40.710.10">
    <property type="entry name" value="DD-peptidase/beta-lactamase superfamily"/>
    <property type="match status" value="1"/>
</dbReference>
<dbReference type="GO" id="GO:0009002">
    <property type="term" value="F:serine-type D-Ala-D-Ala carboxypeptidase activity"/>
    <property type="evidence" value="ECO:0007669"/>
    <property type="project" value="UniProtKB-EC"/>
</dbReference>
<dbReference type="InterPro" id="IPR012338">
    <property type="entry name" value="Beta-lactam/transpept-like"/>
</dbReference>
<dbReference type="Pfam" id="PF00768">
    <property type="entry name" value="Peptidase_S11"/>
    <property type="match status" value="1"/>
</dbReference>
<protein>
    <submittedName>
        <fullName evidence="4">D-alanyl-D-alanine carboxypeptidase (Penicillin-binding protein 5/6)</fullName>
        <ecNumber evidence="4">3.4.16.4</ecNumber>
    </submittedName>
</protein>
<keyword evidence="4" id="KW-0378">Hydrolase</keyword>
<gene>
    <name evidence="4" type="ORF">FHX48_000132</name>
</gene>
<feature type="region of interest" description="Disordered" evidence="1">
    <location>
        <begin position="1"/>
        <end position="68"/>
    </location>
</feature>
<proteinExistence type="predicted"/>
<keyword evidence="2" id="KW-0812">Transmembrane</keyword>
<evidence type="ECO:0000256" key="2">
    <source>
        <dbReference type="SAM" id="Phobius"/>
    </source>
</evidence>
<keyword evidence="4" id="KW-0645">Protease</keyword>
<keyword evidence="4" id="KW-0121">Carboxypeptidase</keyword>
<dbReference type="RefSeq" id="WP_167044485.1">
    <property type="nucleotide sequence ID" value="NZ_JAAOZB010000001.1"/>
</dbReference>
<dbReference type="SUPFAM" id="SSF56601">
    <property type="entry name" value="beta-lactamase/transpeptidase-like"/>
    <property type="match status" value="1"/>
</dbReference>
<dbReference type="AlphaFoldDB" id="A0A7W3JLM1"/>
<dbReference type="Proteomes" id="UP000526083">
    <property type="component" value="Unassembled WGS sequence"/>
</dbReference>
<keyword evidence="2" id="KW-1133">Transmembrane helix</keyword>
<organism evidence="4 5">
    <name type="scientific">Microbacterium halimionae</name>
    <dbReference type="NCBI Taxonomy" id="1526413"/>
    <lineage>
        <taxon>Bacteria</taxon>
        <taxon>Bacillati</taxon>
        <taxon>Actinomycetota</taxon>
        <taxon>Actinomycetes</taxon>
        <taxon>Micrococcales</taxon>
        <taxon>Microbacteriaceae</taxon>
        <taxon>Microbacterium</taxon>
    </lineage>
</organism>
<dbReference type="InterPro" id="IPR001967">
    <property type="entry name" value="Peptidase_S11_N"/>
</dbReference>
<sequence length="512" mass="52994">MPDADESPPTRRAMREKQDDPGTDSPTDAAETAIADPSATPESAETTTSTGAVIVKNRTKKPAPAPNPRRALTWVEASQLAAASGPAAPLEAAPAGFSPVSPALLSRRPRRSPFRPGVIFPIFIVLALIAAYAGTTLLWPLSAIEPEATSTPLQPVSADVSAPEWPEVGAAAVSVGGIDGTLASTDNTTSIASITKLVTALLVLDTAPLAVGEQGPEFAFTSNDSSTYWSYLANGESALDVPVGGTLTEYQMLQGMLIGSANNYADRLVATYWPTDAVYAAAANSWLDLHGISGITIVGPSGIDAGNTASPGALIPLANRALADPVIAEIVRTVSVDLPGAGLVTNTNELLADPGVIGLKTGTLDGYNLLAAKEVTVDDITVRLYAATLDQPDYDTRSAVTRGLFDQLESELQPDPSVTAGSLAGRVETVWGESVNLVTDGDATVVLWNGGTAEVVTSLDLADNRTAGETVGTVTVTGPLNSSVVDVELAEDIEGPTPLWRLTHPLELFGLR</sequence>
<evidence type="ECO:0000259" key="3">
    <source>
        <dbReference type="Pfam" id="PF00768"/>
    </source>
</evidence>
<keyword evidence="2" id="KW-0472">Membrane</keyword>
<comment type="caution">
    <text evidence="4">The sequence shown here is derived from an EMBL/GenBank/DDBJ whole genome shotgun (WGS) entry which is preliminary data.</text>
</comment>
<evidence type="ECO:0000313" key="5">
    <source>
        <dbReference type="Proteomes" id="UP000526083"/>
    </source>
</evidence>
<dbReference type="EC" id="3.4.16.4" evidence="4"/>